<keyword evidence="2" id="KW-1185">Reference proteome</keyword>
<reference evidence="1 2" key="1">
    <citation type="submission" date="2017-04" db="EMBL/GenBank/DDBJ databases">
        <authorList>
            <person name="Afonso C.L."/>
            <person name="Miller P.J."/>
            <person name="Scott M.A."/>
            <person name="Spackman E."/>
            <person name="Goraichik I."/>
            <person name="Dimitrov K.M."/>
            <person name="Suarez D.L."/>
            <person name="Swayne D.E."/>
        </authorList>
    </citation>
    <scope>NUCLEOTIDE SEQUENCE [LARGE SCALE GENOMIC DNA]</scope>
    <source>
        <strain evidence="1 2">DSM 19625</strain>
    </source>
</reference>
<evidence type="ECO:0008006" key="3">
    <source>
        <dbReference type="Google" id="ProtNLM"/>
    </source>
</evidence>
<proteinExistence type="predicted"/>
<dbReference type="OrthoDB" id="772724at2"/>
<protein>
    <recommendedName>
        <fullName evidence="3">DUF3606 domain-containing protein</fullName>
    </recommendedName>
</protein>
<sequence length="62" mass="7135">MKKLIFFDGGKETFIDFSQERELVYWSTVLNVKPESIKSAARACCSNEVSQITAYLKQSNRK</sequence>
<dbReference type="RefSeq" id="WP_084291241.1">
    <property type="nucleotide sequence ID" value="NZ_FWYB01000013.1"/>
</dbReference>
<organism evidence="1 2">
    <name type="scientific">Pedobacter nyackensis</name>
    <dbReference type="NCBI Taxonomy" id="475255"/>
    <lineage>
        <taxon>Bacteria</taxon>
        <taxon>Pseudomonadati</taxon>
        <taxon>Bacteroidota</taxon>
        <taxon>Sphingobacteriia</taxon>
        <taxon>Sphingobacteriales</taxon>
        <taxon>Sphingobacteriaceae</taxon>
        <taxon>Pedobacter</taxon>
    </lineage>
</organism>
<dbReference type="EMBL" id="FWYB01000013">
    <property type="protein sequence ID" value="SMD10450.1"/>
    <property type="molecule type" value="Genomic_DNA"/>
</dbReference>
<dbReference type="Proteomes" id="UP000192678">
    <property type="component" value="Unassembled WGS sequence"/>
</dbReference>
<evidence type="ECO:0000313" key="1">
    <source>
        <dbReference type="EMBL" id="SMD10450.1"/>
    </source>
</evidence>
<name>A0A1W2EL64_9SPHI</name>
<evidence type="ECO:0000313" key="2">
    <source>
        <dbReference type="Proteomes" id="UP000192678"/>
    </source>
</evidence>
<dbReference type="AlphaFoldDB" id="A0A1W2EL64"/>
<gene>
    <name evidence="1" type="ORF">SAMN04488101_113102</name>
</gene>
<accession>A0A1W2EL64</accession>